<protein>
    <submittedName>
        <fullName evidence="2">GDSL-type esterase/lipase family protein</fullName>
    </submittedName>
</protein>
<dbReference type="InterPro" id="IPR013830">
    <property type="entry name" value="SGNH_hydro"/>
</dbReference>
<sequence length="319" mass="36706">MNNVYLHNLYASKTEAGYSLHKFPTSLIKHLSAKGQPNAYTLFGSEIRFTIVSKVTVEVYTPNTAQILIYYGDYQGEFHRFSGSYTFQIEPKFDEEGLKRLSQYHRFEPNLVRIILKENMTVRSIEGEYVFPDISKFPKQKYLAYGTSITQGRNGFTPDLNYPGIVSEALGYECYNYGMSGSAYIEQALVDFMCENTYDLITLELSVNLLGDGYDVSIFKDRLSYLLQKIAQTQPHATVIGITILDNWRKLGFDQNRGTQKDVILYRNAFKSIMKDYPQFILLEGESMLEFHHLSTDLIHPSQYGMIELANQILKHTKM</sequence>
<keyword evidence="3" id="KW-1185">Reference proteome</keyword>
<dbReference type="InterPro" id="IPR036514">
    <property type="entry name" value="SGNH_hydro_sf"/>
</dbReference>
<gene>
    <name evidence="2" type="ORF">N7548_02845</name>
</gene>
<feature type="domain" description="SGNH hydrolase-type esterase" evidence="1">
    <location>
        <begin position="143"/>
        <end position="313"/>
    </location>
</feature>
<proteinExistence type="predicted"/>
<dbReference type="EMBL" id="JAOVQM010000002">
    <property type="protein sequence ID" value="MCV2231757.1"/>
    <property type="molecule type" value="Genomic_DNA"/>
</dbReference>
<evidence type="ECO:0000259" key="1">
    <source>
        <dbReference type="Pfam" id="PF14606"/>
    </source>
</evidence>
<dbReference type="Pfam" id="PF14606">
    <property type="entry name" value="Lipase_GDSL_3"/>
    <property type="match status" value="1"/>
</dbReference>
<dbReference type="Gene3D" id="3.40.50.1110">
    <property type="entry name" value="SGNH hydrolase"/>
    <property type="match status" value="1"/>
</dbReference>
<comment type="caution">
    <text evidence="2">The sequence shown here is derived from an EMBL/GenBank/DDBJ whole genome shotgun (WGS) entry which is preliminary data.</text>
</comment>
<evidence type="ECO:0000313" key="3">
    <source>
        <dbReference type="Proteomes" id="UP001177160"/>
    </source>
</evidence>
<evidence type="ECO:0000313" key="2">
    <source>
        <dbReference type="EMBL" id="MCV2231757.1"/>
    </source>
</evidence>
<name>A0ABT2Y4T5_9MOLU</name>
<organism evidence="2 3">
    <name type="scientific">Paracholeplasma manati</name>
    <dbReference type="NCBI Taxonomy" id="591373"/>
    <lineage>
        <taxon>Bacteria</taxon>
        <taxon>Bacillati</taxon>
        <taxon>Mycoplasmatota</taxon>
        <taxon>Mollicutes</taxon>
        <taxon>Acholeplasmatales</taxon>
        <taxon>Acholeplasmataceae</taxon>
        <taxon>Paracholeplasma</taxon>
    </lineage>
</organism>
<accession>A0ABT2Y4T5</accession>
<dbReference type="SUPFAM" id="SSF52266">
    <property type="entry name" value="SGNH hydrolase"/>
    <property type="match status" value="1"/>
</dbReference>
<dbReference type="Proteomes" id="UP001177160">
    <property type="component" value="Unassembled WGS sequence"/>
</dbReference>
<reference evidence="2" key="1">
    <citation type="submission" date="2022-09" db="EMBL/GenBank/DDBJ databases">
        <title>Novel Mycoplasma species identified in domestic and wild animals.</title>
        <authorList>
            <person name="Volokhov D.V."/>
            <person name="Furtak V.A."/>
            <person name="Zagorodnyaya T.A."/>
        </authorList>
    </citation>
    <scope>NUCLEOTIDE SEQUENCE</scope>
    <source>
        <strain evidence="2">Oakley</strain>
    </source>
</reference>
<dbReference type="RefSeq" id="WP_263607910.1">
    <property type="nucleotide sequence ID" value="NZ_JAOVQM010000002.1"/>
</dbReference>